<gene>
    <name evidence="2" type="primary">rfbG</name>
    <name evidence="2" type="ORF">ET464_00225</name>
</gene>
<dbReference type="OrthoDB" id="9779041at2"/>
<dbReference type="EMBL" id="CP035492">
    <property type="protein sequence ID" value="QAY65046.1"/>
    <property type="molecule type" value="Genomic_DNA"/>
</dbReference>
<dbReference type="CDD" id="cd05252">
    <property type="entry name" value="CDP_GD_SDR_e"/>
    <property type="match status" value="1"/>
</dbReference>
<evidence type="ECO:0000259" key="1">
    <source>
        <dbReference type="Pfam" id="PF16363"/>
    </source>
</evidence>
<dbReference type="NCBIfam" id="TIGR02622">
    <property type="entry name" value="CDP_4_6_dhtase"/>
    <property type="match status" value="1"/>
</dbReference>
<dbReference type="SUPFAM" id="SSF51735">
    <property type="entry name" value="NAD(P)-binding Rossmann-fold domains"/>
    <property type="match status" value="1"/>
</dbReference>
<keyword evidence="3" id="KW-1185">Reference proteome</keyword>
<evidence type="ECO:0000313" key="2">
    <source>
        <dbReference type="EMBL" id="QAY65046.1"/>
    </source>
</evidence>
<dbReference type="AlphaFoldDB" id="A0A4P6ERA3"/>
<organism evidence="2 3">
    <name type="scientific">Paenibacillus protaetiae</name>
    <dbReference type="NCBI Taxonomy" id="2509456"/>
    <lineage>
        <taxon>Bacteria</taxon>
        <taxon>Bacillati</taxon>
        <taxon>Bacillota</taxon>
        <taxon>Bacilli</taxon>
        <taxon>Bacillales</taxon>
        <taxon>Paenibacillaceae</taxon>
        <taxon>Paenibacillus</taxon>
    </lineage>
</organism>
<proteinExistence type="predicted"/>
<accession>A0A4P6ERA3</accession>
<dbReference type="Proteomes" id="UP000293568">
    <property type="component" value="Chromosome"/>
</dbReference>
<sequence length="370" mass="41185">MEEVTSDPFWLGKKVFLTGHTGFKGAWLSLWLTKLGASVTGYSAGVPTKPSLFELAGISRLVNSVDGDVRDRSKLTAALAAADPDIVIHMAAQPLVRESYRRPVDTYETNVLGTLYLLEAARTWNESGGRIKSIVNVTTDKCYDNKEWVWGYREYEPLGGHDPYSNSKACSELVTHAYRSSFFPIGAYERHGVGVATARAGNVIGGGDWAEDRLLPDCFRALLNGEAIPIRHPHSIRPWQHVLEPLSGYLLLAKKLYLEGADFAQSWNFGPNDTDARPVEWIVQHICNIWGEGASYHVHKTDNLHEAAYLKLDCSKAKSALGWQPRWSLETALSHITEWMLAYRSGENMRQFSLKQIEVYEAAAQGGSSL</sequence>
<dbReference type="KEGG" id="pprt:ET464_00225"/>
<dbReference type="Pfam" id="PF16363">
    <property type="entry name" value="GDP_Man_Dehyd"/>
    <property type="match status" value="1"/>
</dbReference>
<dbReference type="EC" id="4.2.1.45" evidence="2"/>
<reference evidence="2 3" key="1">
    <citation type="submission" date="2019-01" db="EMBL/GenBank/DDBJ databases">
        <title>Genome sequencing of strain FW100M-2.</title>
        <authorList>
            <person name="Heo J."/>
            <person name="Kim S.-J."/>
            <person name="Kim J.-S."/>
            <person name="Hong S.-B."/>
            <person name="Kwon S.-W."/>
        </authorList>
    </citation>
    <scope>NUCLEOTIDE SEQUENCE [LARGE SCALE GENOMIC DNA]</scope>
    <source>
        <strain evidence="2 3">FW100M-2</strain>
    </source>
</reference>
<keyword evidence="2" id="KW-0456">Lyase</keyword>
<dbReference type="Gene3D" id="3.90.25.10">
    <property type="entry name" value="UDP-galactose 4-epimerase, domain 1"/>
    <property type="match status" value="1"/>
</dbReference>
<dbReference type="PANTHER" id="PTHR43000">
    <property type="entry name" value="DTDP-D-GLUCOSE 4,6-DEHYDRATASE-RELATED"/>
    <property type="match status" value="1"/>
</dbReference>
<dbReference type="RefSeq" id="WP_129437197.1">
    <property type="nucleotide sequence ID" value="NZ_CP035492.1"/>
</dbReference>
<dbReference type="InterPro" id="IPR016040">
    <property type="entry name" value="NAD(P)-bd_dom"/>
</dbReference>
<dbReference type="InterPro" id="IPR036291">
    <property type="entry name" value="NAD(P)-bd_dom_sf"/>
</dbReference>
<name>A0A4P6ERA3_9BACL</name>
<protein>
    <submittedName>
        <fullName evidence="2">CDP-glucose 4,6-dehydratase</fullName>
        <ecNumber evidence="2">4.2.1.45</ecNumber>
    </submittedName>
</protein>
<dbReference type="GO" id="GO:0047733">
    <property type="term" value="F:CDP-glucose 4,6-dehydratase activity"/>
    <property type="evidence" value="ECO:0007669"/>
    <property type="project" value="UniProtKB-EC"/>
</dbReference>
<dbReference type="InterPro" id="IPR013445">
    <property type="entry name" value="CDP_4_6_deHydtase"/>
</dbReference>
<evidence type="ECO:0000313" key="3">
    <source>
        <dbReference type="Proteomes" id="UP000293568"/>
    </source>
</evidence>
<dbReference type="Gene3D" id="3.40.50.720">
    <property type="entry name" value="NAD(P)-binding Rossmann-like Domain"/>
    <property type="match status" value="1"/>
</dbReference>
<feature type="domain" description="NAD(P)-binding" evidence="1">
    <location>
        <begin position="17"/>
        <end position="182"/>
    </location>
</feature>